<keyword evidence="3" id="KW-1185">Reference proteome</keyword>
<dbReference type="EMBL" id="QKWP01000594">
    <property type="protein sequence ID" value="RIB17615.1"/>
    <property type="molecule type" value="Genomic_DNA"/>
</dbReference>
<comment type="caution">
    <text evidence="2">The sequence shown here is derived from an EMBL/GenBank/DDBJ whole genome shotgun (WGS) entry which is preliminary data.</text>
</comment>
<evidence type="ECO:0000313" key="2">
    <source>
        <dbReference type="EMBL" id="RIB17615.1"/>
    </source>
</evidence>
<gene>
    <name evidence="2" type="ORF">C2G38_2087824</name>
</gene>
<evidence type="ECO:0000256" key="1">
    <source>
        <dbReference type="SAM" id="Phobius"/>
    </source>
</evidence>
<protein>
    <submittedName>
        <fullName evidence="2">Uncharacterized protein</fullName>
    </submittedName>
</protein>
<keyword evidence="1" id="KW-1133">Transmembrane helix</keyword>
<organism evidence="2 3">
    <name type="scientific">Gigaspora rosea</name>
    <dbReference type="NCBI Taxonomy" id="44941"/>
    <lineage>
        <taxon>Eukaryota</taxon>
        <taxon>Fungi</taxon>
        <taxon>Fungi incertae sedis</taxon>
        <taxon>Mucoromycota</taxon>
        <taxon>Glomeromycotina</taxon>
        <taxon>Glomeromycetes</taxon>
        <taxon>Diversisporales</taxon>
        <taxon>Gigasporaceae</taxon>
        <taxon>Gigaspora</taxon>
    </lineage>
</organism>
<keyword evidence="1" id="KW-0472">Membrane</keyword>
<reference evidence="2 3" key="1">
    <citation type="submission" date="2018-06" db="EMBL/GenBank/DDBJ databases">
        <title>Comparative genomics reveals the genomic features of Rhizophagus irregularis, R. cerebriforme, R. diaphanum and Gigaspora rosea, and their symbiotic lifestyle signature.</title>
        <authorList>
            <person name="Morin E."/>
            <person name="San Clemente H."/>
            <person name="Chen E.C.H."/>
            <person name="De La Providencia I."/>
            <person name="Hainaut M."/>
            <person name="Kuo A."/>
            <person name="Kohler A."/>
            <person name="Murat C."/>
            <person name="Tang N."/>
            <person name="Roy S."/>
            <person name="Loubradou J."/>
            <person name="Henrissat B."/>
            <person name="Grigoriev I.V."/>
            <person name="Corradi N."/>
            <person name="Roux C."/>
            <person name="Martin F.M."/>
        </authorList>
    </citation>
    <scope>NUCLEOTIDE SEQUENCE [LARGE SCALE GENOMIC DNA]</scope>
    <source>
        <strain evidence="2 3">DAOM 194757</strain>
    </source>
</reference>
<feature type="transmembrane region" description="Helical" evidence="1">
    <location>
        <begin position="63"/>
        <end position="83"/>
    </location>
</feature>
<accession>A0A397V5C2</accession>
<dbReference type="AlphaFoldDB" id="A0A397V5C2"/>
<proteinExistence type="predicted"/>
<sequence>MDLIIGINFSKIFLIHGSRHFALIIGISKRKNYQRVLNLELHIKQFPLMHQNTLNIFSINLNLWVALHNTLLYFTYMIALIVIQIS</sequence>
<evidence type="ECO:0000313" key="3">
    <source>
        <dbReference type="Proteomes" id="UP000266673"/>
    </source>
</evidence>
<dbReference type="Proteomes" id="UP000266673">
    <property type="component" value="Unassembled WGS sequence"/>
</dbReference>
<keyword evidence="1" id="KW-0812">Transmembrane</keyword>
<name>A0A397V5C2_9GLOM</name>